<reference evidence="1 2" key="1">
    <citation type="journal article" date="2023" name="Nucleic Acids Res.">
        <title>The hologenome of Daphnia magna reveals possible DNA methylation and microbiome-mediated evolution of the host genome.</title>
        <authorList>
            <person name="Chaturvedi A."/>
            <person name="Li X."/>
            <person name="Dhandapani V."/>
            <person name="Marshall H."/>
            <person name="Kissane S."/>
            <person name="Cuenca-Cambronero M."/>
            <person name="Asole G."/>
            <person name="Calvet F."/>
            <person name="Ruiz-Romero M."/>
            <person name="Marangio P."/>
            <person name="Guigo R."/>
            <person name="Rago D."/>
            <person name="Mirbahai L."/>
            <person name="Eastwood N."/>
            <person name="Colbourne J.K."/>
            <person name="Zhou J."/>
            <person name="Mallon E."/>
            <person name="Orsini L."/>
        </authorList>
    </citation>
    <scope>NUCLEOTIDE SEQUENCE [LARGE SCALE GENOMIC DNA]</scope>
    <source>
        <strain evidence="1">LRV0_1</strain>
    </source>
</reference>
<comment type="caution">
    <text evidence="1">The sequence shown here is derived from an EMBL/GenBank/DDBJ whole genome shotgun (WGS) entry which is preliminary data.</text>
</comment>
<dbReference type="Proteomes" id="UP001234178">
    <property type="component" value="Unassembled WGS sequence"/>
</dbReference>
<evidence type="ECO:0000313" key="2">
    <source>
        <dbReference type="Proteomes" id="UP001234178"/>
    </source>
</evidence>
<organism evidence="1 2">
    <name type="scientific">Daphnia magna</name>
    <dbReference type="NCBI Taxonomy" id="35525"/>
    <lineage>
        <taxon>Eukaryota</taxon>
        <taxon>Metazoa</taxon>
        <taxon>Ecdysozoa</taxon>
        <taxon>Arthropoda</taxon>
        <taxon>Crustacea</taxon>
        <taxon>Branchiopoda</taxon>
        <taxon>Diplostraca</taxon>
        <taxon>Cladocera</taxon>
        <taxon>Anomopoda</taxon>
        <taxon>Daphniidae</taxon>
        <taxon>Daphnia</taxon>
    </lineage>
</organism>
<protein>
    <submittedName>
        <fullName evidence="1">Uncharacterized protein</fullName>
    </submittedName>
</protein>
<gene>
    <name evidence="1" type="ORF">OUZ56_003722</name>
</gene>
<name>A0ABR0A9J7_9CRUS</name>
<proteinExistence type="predicted"/>
<keyword evidence="2" id="KW-1185">Reference proteome</keyword>
<dbReference type="EMBL" id="JAOYFB010000036">
    <property type="protein sequence ID" value="KAK4021813.1"/>
    <property type="molecule type" value="Genomic_DNA"/>
</dbReference>
<sequence>MTAKFENDLAPETELLKQRYQKFIKASGQERWALQAANSTEEQFKQDYSPVAEVEEEMSISKNANWTLKPTAQIAAAPASGAAVAAP</sequence>
<accession>A0ABR0A9J7</accession>
<evidence type="ECO:0000313" key="1">
    <source>
        <dbReference type="EMBL" id="KAK4021813.1"/>
    </source>
</evidence>